<feature type="transmembrane region" description="Helical" evidence="3">
    <location>
        <begin position="49"/>
        <end position="72"/>
    </location>
</feature>
<dbReference type="InterPro" id="IPR021765">
    <property type="entry name" value="UstYa-like"/>
</dbReference>
<evidence type="ECO:0000313" key="4">
    <source>
        <dbReference type="EMBL" id="KAK7471276.1"/>
    </source>
</evidence>
<name>A0ABR1K4L4_9AGAR</name>
<keyword evidence="3" id="KW-0812">Transmembrane</keyword>
<gene>
    <name evidence="4" type="ORF">VKT23_002684</name>
</gene>
<keyword evidence="5" id="KW-1185">Reference proteome</keyword>
<evidence type="ECO:0008006" key="6">
    <source>
        <dbReference type="Google" id="ProtNLM"/>
    </source>
</evidence>
<organism evidence="4 5">
    <name type="scientific">Marasmiellus scandens</name>
    <dbReference type="NCBI Taxonomy" id="2682957"/>
    <lineage>
        <taxon>Eukaryota</taxon>
        <taxon>Fungi</taxon>
        <taxon>Dikarya</taxon>
        <taxon>Basidiomycota</taxon>
        <taxon>Agaricomycotina</taxon>
        <taxon>Agaricomycetes</taxon>
        <taxon>Agaricomycetidae</taxon>
        <taxon>Agaricales</taxon>
        <taxon>Marasmiineae</taxon>
        <taxon>Omphalotaceae</taxon>
        <taxon>Marasmiellus</taxon>
    </lineage>
</organism>
<reference evidence="4 5" key="1">
    <citation type="submission" date="2024-01" db="EMBL/GenBank/DDBJ databases">
        <title>A draft genome for the cacao thread blight pathogen Marasmiellus scandens.</title>
        <authorList>
            <person name="Baruah I.K."/>
            <person name="Leung J."/>
            <person name="Bukari Y."/>
            <person name="Amoako-Attah I."/>
            <person name="Meinhardt L.W."/>
            <person name="Bailey B.A."/>
            <person name="Cohen S.P."/>
        </authorList>
    </citation>
    <scope>NUCLEOTIDE SEQUENCE [LARGE SCALE GENOMIC DNA]</scope>
    <source>
        <strain evidence="4 5">GH-19</strain>
    </source>
</reference>
<evidence type="ECO:0000256" key="3">
    <source>
        <dbReference type="SAM" id="Phobius"/>
    </source>
</evidence>
<sequence>MRFSSPRLSSLLSWQTMEKPTSYALVSDQDVGEDDLPVHHRSKRTTTKYGLRMFGVSAMTLVIGILLGSAIAHSPQNQEVICKSTGERESLLYSPAQDAVRYEVRRFNASFRTDITEYQGPPSEAIDKKWEDLYRYGVNQIPASEANKLVDKTVPIPNDKDNYIVTLEVFHQLHCLNLLRKSLYPDHYPSTLLNHLEHCVDILRQALTCTVDINPLSWEWYEPRRATETKLDGVHQCVDFQKIQEWAYEHRLMTAFDDSINLQLGHEHHHG</sequence>
<dbReference type="Proteomes" id="UP001498398">
    <property type="component" value="Unassembled WGS sequence"/>
</dbReference>
<accession>A0ABR1K4L4</accession>
<comment type="caution">
    <text evidence="4">The sequence shown here is derived from an EMBL/GenBank/DDBJ whole genome shotgun (WGS) entry which is preliminary data.</text>
</comment>
<protein>
    <recommendedName>
        <fullName evidence="6">Tat pathway signal sequence</fullName>
    </recommendedName>
</protein>
<keyword evidence="3" id="KW-1133">Transmembrane helix</keyword>
<evidence type="ECO:0000313" key="5">
    <source>
        <dbReference type="Proteomes" id="UP001498398"/>
    </source>
</evidence>
<dbReference type="PANTHER" id="PTHR33365:SF4">
    <property type="entry name" value="CYCLOCHLOROTINE BIOSYNTHESIS PROTEIN O"/>
    <property type="match status" value="1"/>
</dbReference>
<evidence type="ECO:0000256" key="2">
    <source>
        <dbReference type="ARBA" id="ARBA00035112"/>
    </source>
</evidence>
<evidence type="ECO:0000256" key="1">
    <source>
        <dbReference type="ARBA" id="ARBA00004685"/>
    </source>
</evidence>
<keyword evidence="3" id="KW-0472">Membrane</keyword>
<dbReference type="EMBL" id="JBANRG010000002">
    <property type="protein sequence ID" value="KAK7471276.1"/>
    <property type="molecule type" value="Genomic_DNA"/>
</dbReference>
<comment type="similarity">
    <text evidence="2">Belongs to the ustYa family.</text>
</comment>
<dbReference type="Pfam" id="PF11807">
    <property type="entry name" value="UstYa"/>
    <property type="match status" value="1"/>
</dbReference>
<proteinExistence type="inferred from homology"/>
<dbReference type="PANTHER" id="PTHR33365">
    <property type="entry name" value="YALI0B05434P"/>
    <property type="match status" value="1"/>
</dbReference>
<comment type="pathway">
    <text evidence="1">Mycotoxin biosynthesis.</text>
</comment>